<proteinExistence type="predicted"/>
<dbReference type="EMBL" id="BTGU01000210">
    <property type="protein sequence ID" value="GMN65076.1"/>
    <property type="molecule type" value="Genomic_DNA"/>
</dbReference>
<dbReference type="AlphaFoldDB" id="A0AA88JAA0"/>
<comment type="caution">
    <text evidence="1">The sequence shown here is derived from an EMBL/GenBank/DDBJ whole genome shotgun (WGS) entry which is preliminary data.</text>
</comment>
<dbReference type="Proteomes" id="UP001187192">
    <property type="component" value="Unassembled WGS sequence"/>
</dbReference>
<keyword evidence="2" id="KW-1185">Reference proteome</keyword>
<reference evidence="1" key="1">
    <citation type="submission" date="2023-07" db="EMBL/GenBank/DDBJ databases">
        <title>draft genome sequence of fig (Ficus carica).</title>
        <authorList>
            <person name="Takahashi T."/>
            <person name="Nishimura K."/>
        </authorList>
    </citation>
    <scope>NUCLEOTIDE SEQUENCE</scope>
</reference>
<accession>A0AA88JAA0</accession>
<evidence type="ECO:0000313" key="2">
    <source>
        <dbReference type="Proteomes" id="UP001187192"/>
    </source>
</evidence>
<name>A0AA88JAA0_FICCA</name>
<gene>
    <name evidence="1" type="ORF">TIFTF001_034153</name>
</gene>
<protein>
    <submittedName>
        <fullName evidence="1">Uncharacterized protein</fullName>
    </submittedName>
</protein>
<sequence>MPSTIVSVGCSKLCQTTSLRAFITKIPESRSVRIMLEPALGFSEFSEFPSFMMCRYPQVPSVEFSRLAAQISTTNGPSFDVGLQFPAEIGRDRCGRDWTRPDWIRSAPQCLVVPCTVATHCRPALPSKLGRAISLYSPQLHLLPRFVGSF</sequence>
<organism evidence="1 2">
    <name type="scientific">Ficus carica</name>
    <name type="common">Common fig</name>
    <dbReference type="NCBI Taxonomy" id="3494"/>
    <lineage>
        <taxon>Eukaryota</taxon>
        <taxon>Viridiplantae</taxon>
        <taxon>Streptophyta</taxon>
        <taxon>Embryophyta</taxon>
        <taxon>Tracheophyta</taxon>
        <taxon>Spermatophyta</taxon>
        <taxon>Magnoliopsida</taxon>
        <taxon>eudicotyledons</taxon>
        <taxon>Gunneridae</taxon>
        <taxon>Pentapetalae</taxon>
        <taxon>rosids</taxon>
        <taxon>fabids</taxon>
        <taxon>Rosales</taxon>
        <taxon>Moraceae</taxon>
        <taxon>Ficeae</taxon>
        <taxon>Ficus</taxon>
    </lineage>
</organism>
<evidence type="ECO:0000313" key="1">
    <source>
        <dbReference type="EMBL" id="GMN65076.1"/>
    </source>
</evidence>